<evidence type="ECO:0000256" key="8">
    <source>
        <dbReference type="ARBA" id="ARBA00023303"/>
    </source>
</evidence>
<feature type="transmembrane region" description="Helical" evidence="9">
    <location>
        <begin position="130"/>
        <end position="149"/>
    </location>
</feature>
<keyword evidence="3" id="KW-0813">Transport</keyword>
<reference evidence="10 11" key="2">
    <citation type="journal article" date="2017" name="Nature">
        <title>The Apostasia genome and the evolution of orchids.</title>
        <authorList>
            <person name="Zhang G.Q."/>
            <person name="Liu K.W."/>
            <person name="Li Z."/>
            <person name="Lohaus R."/>
            <person name="Hsiao Y.Y."/>
            <person name="Niu S.C."/>
            <person name="Wang J.Y."/>
            <person name="Lin Y.C."/>
            <person name="Xu Q."/>
            <person name="Chen L.J."/>
            <person name="Yoshida K."/>
            <person name="Fujiwara S."/>
            <person name="Wang Z.W."/>
            <person name="Zhang Y.Q."/>
            <person name="Mitsuda N."/>
            <person name="Wang M."/>
            <person name="Liu G.H."/>
            <person name="Pecoraro L."/>
            <person name="Huang H.X."/>
            <person name="Xiao X.J."/>
            <person name="Lin M."/>
            <person name="Wu X.Y."/>
            <person name="Wu W.L."/>
            <person name="Chen Y.Y."/>
            <person name="Chang S.B."/>
            <person name="Sakamoto S."/>
            <person name="Ohme-Takagi M."/>
            <person name="Yagi M."/>
            <person name="Zeng S.J."/>
            <person name="Shen C.Y."/>
            <person name="Yeh C.M."/>
            <person name="Luo Y.B."/>
            <person name="Tsai W.C."/>
            <person name="Van de Peer Y."/>
            <person name="Liu Z.J."/>
        </authorList>
    </citation>
    <scope>NUCLEOTIDE SEQUENCE [LARGE SCALE GENOMIC DNA]</scope>
    <source>
        <tissue evidence="10">The whole plant</tissue>
    </source>
</reference>
<dbReference type="InterPro" id="IPR020966">
    <property type="entry name" value="ALMT"/>
</dbReference>
<accession>A0A2I0W3P9</accession>
<comment type="similarity">
    <text evidence="2">Belongs to the aromatic acid exporter (TC 2.A.85) family.</text>
</comment>
<dbReference type="Pfam" id="PF11744">
    <property type="entry name" value="ALMT"/>
    <property type="match status" value="1"/>
</dbReference>
<dbReference type="Proteomes" id="UP000233837">
    <property type="component" value="Unassembled WGS sequence"/>
</dbReference>
<feature type="transmembrane region" description="Helical" evidence="9">
    <location>
        <begin position="45"/>
        <end position="64"/>
    </location>
</feature>
<proteinExistence type="inferred from homology"/>
<evidence type="ECO:0000256" key="6">
    <source>
        <dbReference type="ARBA" id="ARBA00023065"/>
    </source>
</evidence>
<keyword evidence="11" id="KW-1185">Reference proteome</keyword>
<dbReference type="SMR" id="A0A2I0W3P9"/>
<evidence type="ECO:0000256" key="4">
    <source>
        <dbReference type="ARBA" id="ARBA00022692"/>
    </source>
</evidence>
<keyword evidence="5 9" id="KW-1133">Transmembrane helix</keyword>
<sequence length="463" mass="50348">MEAAARTNQNVGVTSWLPLFQNLKDKAAKLGKKLKKIGKEDPRRILHSFKAGLAISLISIFYYVNPLFTSLGSSSTMWAVLTVVVVMEFTAGGTLSKGLNRTFATLLAGALGLAAQRLAALSSHSAGEPILLSVFVFLLDIAAAMATFSRFVPEIKARYDYGVTIFILTFSMVAVSGYREEELIKLALQRLSTIAIGVATCVAISIFVFPVWAGEDLHNLLPANIDKLACFLEFKGLEREYFGEKMGSGQILEEASFLISTYKPVLNSKPTEDLLANFARWEPGHGCFGFCHPWKLYLKIGALTRQCAYSMEAISSHISTSKNSKKYVQVITDTEFKERIRIACAEMSSETGKALAELATAIRQMRTPSTAVAQHLSNATTASESLKTLSPAKDASLPEILQSATTAFLLSAVVKSAHHLATAVEELSRVAHFKRQDQAHKDSAVKPVAGGESPPHVVVEIEK</sequence>
<organism evidence="10 11">
    <name type="scientific">Dendrobium catenatum</name>
    <dbReference type="NCBI Taxonomy" id="906689"/>
    <lineage>
        <taxon>Eukaryota</taxon>
        <taxon>Viridiplantae</taxon>
        <taxon>Streptophyta</taxon>
        <taxon>Embryophyta</taxon>
        <taxon>Tracheophyta</taxon>
        <taxon>Spermatophyta</taxon>
        <taxon>Magnoliopsida</taxon>
        <taxon>Liliopsida</taxon>
        <taxon>Asparagales</taxon>
        <taxon>Orchidaceae</taxon>
        <taxon>Epidendroideae</taxon>
        <taxon>Malaxideae</taxon>
        <taxon>Dendrobiinae</taxon>
        <taxon>Dendrobium</taxon>
    </lineage>
</organism>
<evidence type="ECO:0000256" key="3">
    <source>
        <dbReference type="ARBA" id="ARBA00022448"/>
    </source>
</evidence>
<evidence type="ECO:0000256" key="1">
    <source>
        <dbReference type="ARBA" id="ARBA00004141"/>
    </source>
</evidence>
<name>A0A2I0W3P9_9ASPA</name>
<reference evidence="10 11" key="1">
    <citation type="journal article" date="2016" name="Sci. Rep.">
        <title>The Dendrobium catenatum Lindl. genome sequence provides insights into polysaccharide synthase, floral development and adaptive evolution.</title>
        <authorList>
            <person name="Zhang G.Q."/>
            <person name="Xu Q."/>
            <person name="Bian C."/>
            <person name="Tsai W.C."/>
            <person name="Yeh C.M."/>
            <person name="Liu K.W."/>
            <person name="Yoshida K."/>
            <person name="Zhang L.S."/>
            <person name="Chang S.B."/>
            <person name="Chen F."/>
            <person name="Shi Y."/>
            <person name="Su Y.Y."/>
            <person name="Zhang Y.Q."/>
            <person name="Chen L.J."/>
            <person name="Yin Y."/>
            <person name="Lin M."/>
            <person name="Huang H."/>
            <person name="Deng H."/>
            <person name="Wang Z.W."/>
            <person name="Zhu S.L."/>
            <person name="Zhao X."/>
            <person name="Deng C."/>
            <person name="Niu S.C."/>
            <person name="Huang J."/>
            <person name="Wang M."/>
            <person name="Liu G.H."/>
            <person name="Yang H.J."/>
            <person name="Xiao X.J."/>
            <person name="Hsiao Y.Y."/>
            <person name="Wu W.L."/>
            <person name="Chen Y.Y."/>
            <person name="Mitsuda N."/>
            <person name="Ohme-Takagi M."/>
            <person name="Luo Y.B."/>
            <person name="Van de Peer Y."/>
            <person name="Liu Z.J."/>
        </authorList>
    </citation>
    <scope>NUCLEOTIDE SEQUENCE [LARGE SCALE GENOMIC DNA]</scope>
    <source>
        <tissue evidence="10">The whole plant</tissue>
    </source>
</reference>
<feature type="transmembrane region" description="Helical" evidence="9">
    <location>
        <begin position="103"/>
        <end position="124"/>
    </location>
</feature>
<dbReference type="STRING" id="906689.A0A2I0W3P9"/>
<evidence type="ECO:0000256" key="5">
    <source>
        <dbReference type="ARBA" id="ARBA00022989"/>
    </source>
</evidence>
<keyword evidence="8" id="KW-0407">Ion channel</keyword>
<dbReference type="PANTHER" id="PTHR31086">
    <property type="entry name" value="ALUMINUM-ACTIVATED MALATE TRANSPORTER 10"/>
    <property type="match status" value="1"/>
</dbReference>
<protein>
    <submittedName>
        <fullName evidence="10">Aluminum-activated malate transporter 1</fullName>
    </submittedName>
</protein>
<dbReference type="GO" id="GO:0015743">
    <property type="term" value="P:malate transport"/>
    <property type="evidence" value="ECO:0007669"/>
    <property type="project" value="InterPro"/>
</dbReference>
<dbReference type="GO" id="GO:0034220">
    <property type="term" value="P:monoatomic ion transmembrane transport"/>
    <property type="evidence" value="ECO:0007669"/>
    <property type="project" value="UniProtKB-KW"/>
</dbReference>
<keyword evidence="4 9" id="KW-0812">Transmembrane</keyword>
<keyword evidence="6" id="KW-0406">Ion transport</keyword>
<dbReference type="AlphaFoldDB" id="A0A2I0W3P9"/>
<evidence type="ECO:0000256" key="9">
    <source>
        <dbReference type="SAM" id="Phobius"/>
    </source>
</evidence>
<evidence type="ECO:0000256" key="2">
    <source>
        <dbReference type="ARBA" id="ARBA00007079"/>
    </source>
</evidence>
<evidence type="ECO:0000313" key="11">
    <source>
        <dbReference type="Proteomes" id="UP000233837"/>
    </source>
</evidence>
<gene>
    <name evidence="10" type="primary">ALMT1</name>
    <name evidence="10" type="ORF">MA16_Dca007047</name>
</gene>
<evidence type="ECO:0000256" key="7">
    <source>
        <dbReference type="ARBA" id="ARBA00023136"/>
    </source>
</evidence>
<keyword evidence="7 9" id="KW-0472">Membrane</keyword>
<evidence type="ECO:0000313" key="10">
    <source>
        <dbReference type="EMBL" id="PKU70296.1"/>
    </source>
</evidence>
<comment type="subcellular location">
    <subcellularLocation>
        <location evidence="1">Membrane</location>
        <topology evidence="1">Multi-pass membrane protein</topology>
    </subcellularLocation>
</comment>
<dbReference type="EMBL" id="KZ502938">
    <property type="protein sequence ID" value="PKU70296.1"/>
    <property type="molecule type" value="Genomic_DNA"/>
</dbReference>
<feature type="transmembrane region" description="Helical" evidence="9">
    <location>
        <begin position="191"/>
        <end position="212"/>
    </location>
</feature>
<feature type="transmembrane region" description="Helical" evidence="9">
    <location>
        <begin position="76"/>
        <end position="96"/>
    </location>
</feature>
<dbReference type="GO" id="GO:0016020">
    <property type="term" value="C:membrane"/>
    <property type="evidence" value="ECO:0007669"/>
    <property type="project" value="UniProtKB-SubCell"/>
</dbReference>